<dbReference type="EMBL" id="QNRT01000006">
    <property type="protein sequence ID" value="RBP48529.1"/>
    <property type="molecule type" value="Genomic_DNA"/>
</dbReference>
<keyword evidence="3" id="KW-1185">Reference proteome</keyword>
<accession>A0A395JFM1</accession>
<feature type="chain" id="PRO_5017256500" description="NlpE-like protein" evidence="1">
    <location>
        <begin position="20"/>
        <end position="111"/>
    </location>
</feature>
<dbReference type="PROSITE" id="PS51257">
    <property type="entry name" value="PROKAR_LIPOPROTEIN"/>
    <property type="match status" value="1"/>
</dbReference>
<name>A0A395JFM1_9GAMM</name>
<dbReference type="Proteomes" id="UP000253083">
    <property type="component" value="Unassembled WGS sequence"/>
</dbReference>
<evidence type="ECO:0000256" key="1">
    <source>
        <dbReference type="SAM" id="SignalP"/>
    </source>
</evidence>
<feature type="signal peptide" evidence="1">
    <location>
        <begin position="1"/>
        <end position="19"/>
    </location>
</feature>
<reference evidence="2 3" key="1">
    <citation type="submission" date="2018-06" db="EMBL/GenBank/DDBJ databases">
        <title>Genomic Encyclopedia of Type Strains, Phase IV (KMG-IV): sequencing the most valuable type-strain genomes for metagenomic binning, comparative biology and taxonomic classification.</title>
        <authorList>
            <person name="Goeker M."/>
        </authorList>
    </citation>
    <scope>NUCLEOTIDE SEQUENCE [LARGE SCALE GENOMIC DNA]</scope>
    <source>
        <strain evidence="2 3">DSM 24032</strain>
    </source>
</reference>
<proteinExistence type="predicted"/>
<dbReference type="AlphaFoldDB" id="A0A395JFM1"/>
<gene>
    <name evidence="2" type="ORF">DFR28_10614</name>
</gene>
<keyword evidence="1" id="KW-0732">Signal</keyword>
<sequence>MKFRLGIIALLLALLTACSEPLPEDKLIYAGDWRSQEMALLILADGSVSYKRLKKGVTTSVNGPLQEFKGDSFVVGLGPIKTTFEVSEAPHEVDGTWQMVVDGVRLTKVSQ</sequence>
<dbReference type="OrthoDB" id="583175at2"/>
<dbReference type="InParanoid" id="A0A395JFM1"/>
<comment type="caution">
    <text evidence="2">The sequence shown here is derived from an EMBL/GenBank/DDBJ whole genome shotgun (WGS) entry which is preliminary data.</text>
</comment>
<evidence type="ECO:0000313" key="3">
    <source>
        <dbReference type="Proteomes" id="UP000253083"/>
    </source>
</evidence>
<evidence type="ECO:0008006" key="4">
    <source>
        <dbReference type="Google" id="ProtNLM"/>
    </source>
</evidence>
<organism evidence="2 3">
    <name type="scientific">Arenicella xantha</name>
    <dbReference type="NCBI Taxonomy" id="644221"/>
    <lineage>
        <taxon>Bacteria</taxon>
        <taxon>Pseudomonadati</taxon>
        <taxon>Pseudomonadota</taxon>
        <taxon>Gammaproteobacteria</taxon>
        <taxon>Arenicellales</taxon>
        <taxon>Arenicellaceae</taxon>
        <taxon>Arenicella</taxon>
    </lineage>
</organism>
<evidence type="ECO:0000313" key="2">
    <source>
        <dbReference type="EMBL" id="RBP48529.1"/>
    </source>
</evidence>
<protein>
    <recommendedName>
        <fullName evidence="4">NlpE-like protein</fullName>
    </recommendedName>
</protein>
<dbReference type="RefSeq" id="WP_113955564.1">
    <property type="nucleotide sequence ID" value="NZ_QNRT01000006.1"/>
</dbReference>